<dbReference type="Gene3D" id="1.10.10.60">
    <property type="entry name" value="Homeodomain-like"/>
    <property type="match status" value="2"/>
</dbReference>
<dbReference type="GO" id="GO:0043565">
    <property type="term" value="F:sequence-specific DNA binding"/>
    <property type="evidence" value="ECO:0007669"/>
    <property type="project" value="InterPro"/>
</dbReference>
<dbReference type="RefSeq" id="WP_277533198.1">
    <property type="nucleotide sequence ID" value="NZ_JAPDIA010000003.1"/>
</dbReference>
<keyword evidence="1" id="KW-0805">Transcription regulation</keyword>
<evidence type="ECO:0000259" key="4">
    <source>
        <dbReference type="PROSITE" id="PS01124"/>
    </source>
</evidence>
<dbReference type="EMBL" id="JAPDIA010000003">
    <property type="protein sequence ID" value="MDG0810482.1"/>
    <property type="molecule type" value="Genomic_DNA"/>
</dbReference>
<evidence type="ECO:0000256" key="3">
    <source>
        <dbReference type="ARBA" id="ARBA00023163"/>
    </source>
</evidence>
<dbReference type="InterPro" id="IPR018062">
    <property type="entry name" value="HTH_AraC-typ_CS"/>
</dbReference>
<gene>
    <name evidence="5" type="ORF">OMP40_14805</name>
</gene>
<dbReference type="InterPro" id="IPR018060">
    <property type="entry name" value="HTH_AraC"/>
</dbReference>
<dbReference type="InterPro" id="IPR020449">
    <property type="entry name" value="Tscrpt_reg_AraC-type_HTH"/>
</dbReference>
<keyword evidence="2" id="KW-0238">DNA-binding</keyword>
<evidence type="ECO:0000313" key="5">
    <source>
        <dbReference type="EMBL" id="MDG0810482.1"/>
    </source>
</evidence>
<sequence length="117" mass="13179">MKCRDNFNRNLTLQIIADHIHVNSSYLSRLYRRETGESIVDAMNKHRIQIAKKLLKAPSGKVLEVASAVGIDTPAYFTHVFTKYTGVSPKKYKANLYQGESLSRRQPVALGPPSFNT</sequence>
<evidence type="ECO:0000256" key="1">
    <source>
        <dbReference type="ARBA" id="ARBA00023015"/>
    </source>
</evidence>
<dbReference type="SMART" id="SM00342">
    <property type="entry name" value="HTH_ARAC"/>
    <property type="match status" value="1"/>
</dbReference>
<dbReference type="Proteomes" id="UP001153404">
    <property type="component" value="Unassembled WGS sequence"/>
</dbReference>
<protein>
    <submittedName>
        <fullName evidence="5">AraC family transcriptional regulator</fullName>
    </submittedName>
</protein>
<name>A0A9X4KT95_9BACL</name>
<dbReference type="SUPFAM" id="SSF46689">
    <property type="entry name" value="Homeodomain-like"/>
    <property type="match status" value="1"/>
</dbReference>
<evidence type="ECO:0000256" key="2">
    <source>
        <dbReference type="ARBA" id="ARBA00023125"/>
    </source>
</evidence>
<dbReference type="Pfam" id="PF12833">
    <property type="entry name" value="HTH_18"/>
    <property type="match status" value="1"/>
</dbReference>
<dbReference type="PROSITE" id="PS01124">
    <property type="entry name" value="HTH_ARAC_FAMILY_2"/>
    <property type="match status" value="1"/>
</dbReference>
<proteinExistence type="predicted"/>
<dbReference type="PRINTS" id="PR00032">
    <property type="entry name" value="HTHARAC"/>
</dbReference>
<dbReference type="InterPro" id="IPR009057">
    <property type="entry name" value="Homeodomain-like_sf"/>
</dbReference>
<organism evidence="5 6">
    <name type="scientific">Cohnella rhizosphaerae</name>
    <dbReference type="NCBI Taxonomy" id="1457232"/>
    <lineage>
        <taxon>Bacteria</taxon>
        <taxon>Bacillati</taxon>
        <taxon>Bacillota</taxon>
        <taxon>Bacilli</taxon>
        <taxon>Bacillales</taxon>
        <taxon>Paenibacillaceae</taxon>
        <taxon>Cohnella</taxon>
    </lineage>
</organism>
<dbReference type="PROSITE" id="PS00041">
    <property type="entry name" value="HTH_ARAC_FAMILY_1"/>
    <property type="match status" value="1"/>
</dbReference>
<dbReference type="AlphaFoldDB" id="A0A9X4KT95"/>
<comment type="caution">
    <text evidence="5">The sequence shown here is derived from an EMBL/GenBank/DDBJ whole genome shotgun (WGS) entry which is preliminary data.</text>
</comment>
<dbReference type="GO" id="GO:0003700">
    <property type="term" value="F:DNA-binding transcription factor activity"/>
    <property type="evidence" value="ECO:0007669"/>
    <property type="project" value="InterPro"/>
</dbReference>
<keyword evidence="3" id="KW-0804">Transcription</keyword>
<dbReference type="PANTHER" id="PTHR43280">
    <property type="entry name" value="ARAC-FAMILY TRANSCRIPTIONAL REGULATOR"/>
    <property type="match status" value="1"/>
</dbReference>
<feature type="domain" description="HTH araC/xylS-type" evidence="4">
    <location>
        <begin position="1"/>
        <end position="95"/>
    </location>
</feature>
<dbReference type="PANTHER" id="PTHR43280:SF28">
    <property type="entry name" value="HTH-TYPE TRANSCRIPTIONAL ACTIVATOR RHAS"/>
    <property type="match status" value="1"/>
</dbReference>
<keyword evidence="6" id="KW-1185">Reference proteome</keyword>
<accession>A0A9X4KT95</accession>
<reference evidence="5" key="1">
    <citation type="submission" date="2022-10" db="EMBL/GenBank/DDBJ databases">
        <title>Comparative genomic analysis of Cohnella hashimotonis sp. nov., isolated from the International Space Station.</title>
        <authorList>
            <person name="Simpson A."/>
            <person name="Venkateswaran K."/>
        </authorList>
    </citation>
    <scope>NUCLEOTIDE SEQUENCE</scope>
    <source>
        <strain evidence="5">DSM 28161</strain>
    </source>
</reference>
<evidence type="ECO:0000313" key="6">
    <source>
        <dbReference type="Proteomes" id="UP001153404"/>
    </source>
</evidence>